<comment type="caution">
    <text evidence="1">The sequence shown here is derived from an EMBL/GenBank/DDBJ whole genome shotgun (WGS) entry which is preliminary data.</text>
</comment>
<dbReference type="AlphaFoldDB" id="X1M5G2"/>
<reference evidence="1" key="1">
    <citation type="journal article" date="2014" name="Front. Microbiol.">
        <title>High frequency of phylogenetically diverse reductive dehalogenase-homologous genes in deep subseafloor sedimentary metagenomes.</title>
        <authorList>
            <person name="Kawai M."/>
            <person name="Futagami T."/>
            <person name="Toyoda A."/>
            <person name="Takaki Y."/>
            <person name="Nishi S."/>
            <person name="Hori S."/>
            <person name="Arai W."/>
            <person name="Tsubouchi T."/>
            <person name="Morono Y."/>
            <person name="Uchiyama I."/>
            <person name="Ito T."/>
            <person name="Fujiyama A."/>
            <person name="Inagaki F."/>
            <person name="Takami H."/>
        </authorList>
    </citation>
    <scope>NUCLEOTIDE SEQUENCE</scope>
    <source>
        <strain evidence="1">Expedition CK06-06</strain>
    </source>
</reference>
<organism evidence="1">
    <name type="scientific">marine sediment metagenome</name>
    <dbReference type="NCBI Taxonomy" id="412755"/>
    <lineage>
        <taxon>unclassified sequences</taxon>
        <taxon>metagenomes</taxon>
        <taxon>ecological metagenomes</taxon>
    </lineage>
</organism>
<name>X1M5G2_9ZZZZ</name>
<protein>
    <submittedName>
        <fullName evidence="1">Uncharacterized protein</fullName>
    </submittedName>
</protein>
<evidence type="ECO:0000313" key="1">
    <source>
        <dbReference type="EMBL" id="GAI09920.1"/>
    </source>
</evidence>
<feature type="non-terminal residue" evidence="1">
    <location>
        <position position="1"/>
    </location>
</feature>
<proteinExistence type="predicted"/>
<dbReference type="EMBL" id="BARV01003653">
    <property type="protein sequence ID" value="GAI09920.1"/>
    <property type="molecule type" value="Genomic_DNA"/>
</dbReference>
<gene>
    <name evidence="1" type="ORF">S06H3_08601</name>
</gene>
<accession>X1M5G2</accession>
<sequence>FLKTKNERKPLWEKGLRKKTIRPVLQKQTQTKPISPVPILQYVAKWGSSGYSCVFELAVYNLILRDGNVMHSMPNGRNFDGEYMKWQVHPEQML</sequence>